<accession>A0ABR7FPP9</accession>
<evidence type="ECO:0000313" key="2">
    <source>
        <dbReference type="Proteomes" id="UP000635828"/>
    </source>
</evidence>
<organism evidence="1 2">
    <name type="scientific">Anaerostipes hominis</name>
    <name type="common">ex Liu et al. 2021</name>
    <dbReference type="NCBI Taxonomy" id="2763018"/>
    <lineage>
        <taxon>Bacteria</taxon>
        <taxon>Bacillati</taxon>
        <taxon>Bacillota</taxon>
        <taxon>Clostridia</taxon>
        <taxon>Lachnospirales</taxon>
        <taxon>Lachnospiraceae</taxon>
        <taxon>Anaerostipes</taxon>
    </lineage>
</organism>
<gene>
    <name evidence="1" type="ORF">H8S22_01950</name>
</gene>
<protein>
    <submittedName>
        <fullName evidence="1">YdeI/OmpD-associated family protein</fullName>
    </submittedName>
</protein>
<name>A0ABR7FPP9_9FIRM</name>
<dbReference type="Proteomes" id="UP000635828">
    <property type="component" value="Unassembled WGS sequence"/>
</dbReference>
<proteinExistence type="predicted"/>
<evidence type="ECO:0000313" key="1">
    <source>
        <dbReference type="EMBL" id="MBC5676416.1"/>
    </source>
</evidence>
<dbReference type="EMBL" id="JACOOS010000002">
    <property type="protein sequence ID" value="MBC5676416.1"/>
    <property type="molecule type" value="Genomic_DNA"/>
</dbReference>
<keyword evidence="2" id="KW-1185">Reference proteome</keyword>
<comment type="caution">
    <text evidence="1">The sequence shown here is derived from an EMBL/GenBank/DDBJ whole genome shotgun (WGS) entry which is preliminary data.</text>
</comment>
<reference evidence="1 2" key="1">
    <citation type="submission" date="2020-08" db="EMBL/GenBank/DDBJ databases">
        <title>Genome public.</title>
        <authorList>
            <person name="Liu C."/>
            <person name="Sun Q."/>
        </authorList>
    </citation>
    <scope>NUCLEOTIDE SEQUENCE [LARGE SCALE GENOMIC DNA]</scope>
    <source>
        <strain evidence="1 2">NSJ-7</strain>
    </source>
</reference>
<sequence length="79" mass="9216">MHKMLFPYFLSDSGHTISEVMTMRNEDIPIGFTMELAQHENALSAFSSLTSDQQRQVIDGAKQMKTRQEMRNYVENQFK</sequence>